<dbReference type="Proteomes" id="UP000468327">
    <property type="component" value="Unassembled WGS sequence"/>
</dbReference>
<comment type="caution">
    <text evidence="3">The sequence shown here is derived from an EMBL/GenBank/DDBJ whole genome shotgun (WGS) entry which is preliminary data.</text>
</comment>
<keyword evidence="1" id="KW-0812">Transmembrane</keyword>
<feature type="transmembrane region" description="Helical" evidence="1">
    <location>
        <begin position="177"/>
        <end position="198"/>
    </location>
</feature>
<proteinExistence type="predicted"/>
<feature type="transmembrane region" description="Helical" evidence="1">
    <location>
        <begin position="144"/>
        <end position="165"/>
    </location>
</feature>
<keyword evidence="1" id="KW-0472">Membrane</keyword>
<keyword evidence="1" id="KW-1133">Transmembrane helix</keyword>
<reference evidence="3" key="2">
    <citation type="journal article" date="2019" name="Int. J. Syst. Evol. Microbiol.">
        <title>Gordonibacter faecihominis is a later heterotypic synonym of Gordonibacter urolithinfaciens.</title>
        <authorList>
            <person name="Danylec N."/>
            <person name="Stoll D.A."/>
            <person name="Huch M."/>
        </authorList>
    </citation>
    <scope>NUCLEOTIDE SEQUENCE</scope>
    <source>
        <strain evidence="3">DSM 27213</strain>
    </source>
</reference>
<reference evidence="4" key="1">
    <citation type="submission" date="2018-05" db="EMBL/GenBank/DDBJ databases">
        <title>Genome Sequencing of selected type strains of the family Eggerthellaceae.</title>
        <authorList>
            <person name="Danylec N."/>
            <person name="Stoll D.A."/>
            <person name="Doetsch A."/>
            <person name="Huch M."/>
        </authorList>
    </citation>
    <scope>NUCLEOTIDE SEQUENCE [LARGE SCALE GENOMIC DNA]</scope>
    <source>
        <strain evidence="4">DSM 27213</strain>
    </source>
</reference>
<reference evidence="3" key="3">
    <citation type="journal article" date="2019" name="Microbiol. Resour. Announc.">
        <title>Draft Genome Sequences of Type Strains of Gordonibacter faecihominis, Paraeggerthella hongkongensis, Parvibacter caecicola,Slackia equolifaciens, Slackia faecicanis, and Slackia isoflavoniconvertens.</title>
        <authorList>
            <person name="Danylec N."/>
            <person name="Stoll D.A."/>
            <person name="Dotsch A."/>
            <person name="Huch M."/>
        </authorList>
    </citation>
    <scope>NUCLEOTIDE SEQUENCE</scope>
    <source>
        <strain evidence="3">DSM 27213</strain>
    </source>
</reference>
<name>A0A423UPE3_9ACTN</name>
<sequence length="199" mass="20421">MRNRGAFWAIAAAGALVSLTCDWGFIGVVVIVLFKKLGAGPCPKGGARPAEAPTSKASPASAATDNAEKVSAAVSAAAPDTPLVAAPDASASSSPFVHGADDAVPALLRTPLGAVAAPVLLVAIADGLPLLGELASFVIRSGDWSLLPFVLYPLVGCPATIPLLYAYRGRRGLPMKWFFYAYYPAHIAVLGVVHLLLFG</sequence>
<reference evidence="2 5" key="4">
    <citation type="submission" date="2019-11" db="EMBL/GenBank/DDBJ databases">
        <title>Whole genome shotgun sequencing (WGS) data from Adlercreutzia equolifaciens ResAG-91, Eggerthella lenta MRI-F36, MRI-F37, MRI-F40, ResAG-49, ResAG-88, ResAG-121, ResAG-145, and Gordonibacter sp. ResAG-5, ResAG-26, ResAG-43, ResAG-50, ResAG-59.</title>
        <authorList>
            <person name="Stoll D.A."/>
            <person name="Danylec N."/>
            <person name="Franz C.M.A.P."/>
            <person name="Huch M."/>
        </authorList>
    </citation>
    <scope>NUCLEOTIDE SEQUENCE [LARGE SCALE GENOMIC DNA]</scope>
    <source>
        <strain evidence="2 5">ResAG-59</strain>
    </source>
</reference>
<evidence type="ECO:0008006" key="6">
    <source>
        <dbReference type="Google" id="ProtNLM"/>
    </source>
</evidence>
<dbReference type="Proteomes" id="UP000285258">
    <property type="component" value="Unassembled WGS sequence"/>
</dbReference>
<feature type="transmembrane region" description="Helical" evidence="1">
    <location>
        <begin position="6"/>
        <end position="34"/>
    </location>
</feature>
<evidence type="ECO:0000313" key="2">
    <source>
        <dbReference type="EMBL" id="MVN15128.1"/>
    </source>
</evidence>
<evidence type="ECO:0000313" key="5">
    <source>
        <dbReference type="Proteomes" id="UP000468327"/>
    </source>
</evidence>
<gene>
    <name evidence="3" type="ORF">DMP12_00450</name>
    <name evidence="2" type="ORF">GO738_07150</name>
</gene>
<accession>A0A423UPE3</accession>
<evidence type="ECO:0000313" key="4">
    <source>
        <dbReference type="Proteomes" id="UP000285258"/>
    </source>
</evidence>
<dbReference type="InterPro" id="IPR008875">
    <property type="entry name" value="TraX"/>
</dbReference>
<evidence type="ECO:0000313" key="3">
    <source>
        <dbReference type="EMBL" id="ROT92250.1"/>
    </source>
</evidence>
<dbReference type="AlphaFoldDB" id="A0A423UPE3"/>
<dbReference type="EMBL" id="QIBW01000001">
    <property type="protein sequence ID" value="ROT92250.1"/>
    <property type="molecule type" value="Genomic_DNA"/>
</dbReference>
<dbReference type="EMBL" id="WPOC01000009">
    <property type="protein sequence ID" value="MVN15128.1"/>
    <property type="molecule type" value="Genomic_DNA"/>
</dbReference>
<protein>
    <recommendedName>
        <fullName evidence="6">Conjugal transfer protein TraX</fullName>
    </recommendedName>
</protein>
<dbReference type="Pfam" id="PF05857">
    <property type="entry name" value="TraX"/>
    <property type="match status" value="1"/>
</dbReference>
<keyword evidence="5" id="KW-1185">Reference proteome</keyword>
<evidence type="ECO:0000256" key="1">
    <source>
        <dbReference type="SAM" id="Phobius"/>
    </source>
</evidence>
<organism evidence="3 4">
    <name type="scientific">Gordonibacter urolithinfaciens</name>
    <dbReference type="NCBI Taxonomy" id="1335613"/>
    <lineage>
        <taxon>Bacteria</taxon>
        <taxon>Bacillati</taxon>
        <taxon>Actinomycetota</taxon>
        <taxon>Coriobacteriia</taxon>
        <taxon>Eggerthellales</taxon>
        <taxon>Eggerthellaceae</taxon>
        <taxon>Gordonibacter</taxon>
    </lineage>
</organism>